<feature type="region of interest" description="Disordered" evidence="9">
    <location>
        <begin position="700"/>
        <end position="738"/>
    </location>
</feature>
<dbReference type="GO" id="GO:0007131">
    <property type="term" value="P:reciprocal meiotic recombination"/>
    <property type="evidence" value="ECO:0007669"/>
    <property type="project" value="TreeGrafter"/>
</dbReference>
<evidence type="ECO:0000256" key="8">
    <source>
        <dbReference type="ARBA" id="ARBA00073774"/>
    </source>
</evidence>
<evidence type="ECO:0000256" key="4">
    <source>
        <dbReference type="ARBA" id="ARBA00022840"/>
    </source>
</evidence>
<dbReference type="GO" id="GO:0005524">
    <property type="term" value="F:ATP binding"/>
    <property type="evidence" value="ECO:0007669"/>
    <property type="project" value="UniProtKB-KW"/>
</dbReference>
<dbReference type="OrthoDB" id="276261at2759"/>
<dbReference type="STRING" id="1108050.A0A0B7FMS8"/>
<dbReference type="EMBL" id="LN679136">
    <property type="protein sequence ID" value="CEL58995.1"/>
    <property type="molecule type" value="Genomic_DNA"/>
</dbReference>
<dbReference type="PANTHER" id="PTHR11361">
    <property type="entry name" value="DNA MISMATCH REPAIR PROTEIN MUTS FAMILY MEMBER"/>
    <property type="match status" value="1"/>
</dbReference>
<dbReference type="GO" id="GO:0140664">
    <property type="term" value="F:ATP-dependent DNA damage sensor activity"/>
    <property type="evidence" value="ECO:0007669"/>
    <property type="project" value="InterPro"/>
</dbReference>
<evidence type="ECO:0000256" key="2">
    <source>
        <dbReference type="ARBA" id="ARBA00022151"/>
    </source>
</evidence>
<dbReference type="GO" id="GO:0030983">
    <property type="term" value="F:mismatched DNA binding"/>
    <property type="evidence" value="ECO:0007669"/>
    <property type="project" value="InterPro"/>
</dbReference>
<dbReference type="Pfam" id="PF05192">
    <property type="entry name" value="MutS_III"/>
    <property type="match status" value="1"/>
</dbReference>
<evidence type="ECO:0000313" key="12">
    <source>
        <dbReference type="Proteomes" id="UP000059188"/>
    </source>
</evidence>
<dbReference type="SMART" id="SM00534">
    <property type="entry name" value="MUTSac"/>
    <property type="match status" value="1"/>
</dbReference>
<keyword evidence="12" id="KW-1185">Reference proteome</keyword>
<dbReference type="FunFam" id="3.40.50.300:FF:000870">
    <property type="entry name" value="MutS protein homolog 4"/>
    <property type="match status" value="1"/>
</dbReference>
<dbReference type="Gene3D" id="1.10.1420.10">
    <property type="match status" value="2"/>
</dbReference>
<dbReference type="GO" id="GO:0006298">
    <property type="term" value="P:mismatch repair"/>
    <property type="evidence" value="ECO:0007669"/>
    <property type="project" value="InterPro"/>
</dbReference>
<name>A0A0B7FMS8_THACB</name>
<keyword evidence="5" id="KW-0238">DNA-binding</keyword>
<evidence type="ECO:0000313" key="11">
    <source>
        <dbReference type="EMBL" id="CEL58995.1"/>
    </source>
</evidence>
<accession>A0A0B7FMS8</accession>
<evidence type="ECO:0000256" key="5">
    <source>
        <dbReference type="ARBA" id="ARBA00023125"/>
    </source>
</evidence>
<keyword evidence="3" id="KW-0547">Nucleotide-binding</keyword>
<dbReference type="AlphaFoldDB" id="A0A0B7FMS8"/>
<dbReference type="SUPFAM" id="SSF52540">
    <property type="entry name" value="P-loop containing nucleoside triphosphate hydrolases"/>
    <property type="match status" value="1"/>
</dbReference>
<dbReference type="SUPFAM" id="SSF48334">
    <property type="entry name" value="DNA repair protein MutS, domain III"/>
    <property type="match status" value="1"/>
</dbReference>
<protein>
    <recommendedName>
        <fullName evidence="2 8">DNA mismatch repair protein MSH3</fullName>
    </recommendedName>
    <alternativeName>
        <fullName evidence="2 8">DNA mismatch repair protein MSH3</fullName>
    </alternativeName>
</protein>
<evidence type="ECO:0000256" key="3">
    <source>
        <dbReference type="ARBA" id="ARBA00022741"/>
    </source>
</evidence>
<dbReference type="InterPro" id="IPR036187">
    <property type="entry name" value="DNA_mismatch_repair_MutS_sf"/>
</dbReference>
<dbReference type="Pfam" id="PF00488">
    <property type="entry name" value="MutS_V"/>
    <property type="match status" value="1"/>
</dbReference>
<sequence length="738" mass="81602">MDVINRLIIDNGEKPGTILALSNKYYALSATSALFKFVETRMNTTFAPRSVRISFRSPEGTMMIDCETGRNLELLQSNISKKSKISLFGLLNHTFTPMAHRLLRINILAPITDQTAIEHRLEVVQELFNDEEKYTAVRDALKLLRGIDFDKLITRLSTSDTHPVGGPSGNARGASARVEQIMTLRNVVRSLPGVVKALEGSRSYLLRMMADMLDDERVKSIDDMVSQGLNDDALAAGGGGSFGASFGSVTKKVYAVRANYNRLLDVARETYRENVTDIIELQGELSKEHELPISMQWQDNGFVFVLKKGDVPLGTKSLPKPFINASMKKNGKWLFSHLELKKRNTRLRDSLDEALLLSDQIVKALVERILEDVGVLYKASEAIGLLDMLWSFAHTSILHNYTRPEFTGTLAIKAGRHPVLEAVQVAGDFVPNDTYACDGSSFQIIEGPNMSGKSTYLRQIGTLVVMAMCGCFVPAEYASFRIHDALLTRLSNDDDPERSLSTFAKEMTTSGMILSVATESSLILIDELGRGTSPIEGVGLAHAIAEEIIKLKAFTFFTTHFHQLTYTLSKYPTVVNLHLVVEKSTRTDQSAFRLRFRHLLADGASDAIDHYGLELARLADLPPDVLTEARKVSTKLKAEDDAQRAASESNAIAARRKIILRVAVQLEQALEHSTLGDEDLLKYLEGIQTETIIALRDLLPSTTGHSPRQDPPGPGHGPSPGDNETKVQSLKDWKAHLN</sequence>
<feature type="compositionally biased region" description="Basic and acidic residues" evidence="9">
    <location>
        <begin position="723"/>
        <end position="738"/>
    </location>
</feature>
<dbReference type="PANTHER" id="PTHR11361:SF21">
    <property type="entry name" value="MUTS PROTEIN HOMOLOG 4"/>
    <property type="match status" value="1"/>
</dbReference>
<dbReference type="PROSITE" id="PS00486">
    <property type="entry name" value="DNA_MISMATCH_REPAIR_2"/>
    <property type="match status" value="1"/>
</dbReference>
<evidence type="ECO:0000259" key="10">
    <source>
        <dbReference type="PROSITE" id="PS00486"/>
    </source>
</evidence>
<comment type="subunit">
    <text evidence="7">Heterodimer consisting of MSH2-MSH3 (MutS beta). Forms a ternary complex with MutL alpha (MLH1-PMS1).</text>
</comment>
<evidence type="ECO:0000256" key="9">
    <source>
        <dbReference type="SAM" id="MobiDB-lite"/>
    </source>
</evidence>
<keyword evidence="6" id="KW-0469">Meiosis</keyword>
<dbReference type="Proteomes" id="UP000059188">
    <property type="component" value="Unassembled WGS sequence"/>
</dbReference>
<dbReference type="InterPro" id="IPR045076">
    <property type="entry name" value="MutS"/>
</dbReference>
<evidence type="ECO:0000256" key="6">
    <source>
        <dbReference type="ARBA" id="ARBA00023254"/>
    </source>
</evidence>
<comment type="similarity">
    <text evidence="1">Belongs to the DNA mismatch repair MutS family.</text>
</comment>
<dbReference type="PIRSF" id="PIRSF005813">
    <property type="entry name" value="MSH2"/>
    <property type="match status" value="1"/>
</dbReference>
<dbReference type="InterPro" id="IPR000432">
    <property type="entry name" value="DNA_mismatch_repair_MutS_C"/>
</dbReference>
<proteinExistence type="inferred from homology"/>
<reference evidence="11 12" key="1">
    <citation type="submission" date="2014-11" db="EMBL/GenBank/DDBJ databases">
        <authorList>
            <person name="Wibberg Daniel"/>
        </authorList>
    </citation>
    <scope>NUCLEOTIDE SEQUENCE [LARGE SCALE GENOMIC DNA]</scope>
    <source>
        <strain evidence="11">Rhizoctonia solani AG1-IB 7/3/14</strain>
    </source>
</reference>
<gene>
    <name evidence="11" type="ORF">RSOLAG1IB_08993</name>
</gene>
<dbReference type="Gene3D" id="3.40.50.300">
    <property type="entry name" value="P-loop containing nucleotide triphosphate hydrolases"/>
    <property type="match status" value="1"/>
</dbReference>
<dbReference type="GO" id="GO:0005634">
    <property type="term" value="C:nucleus"/>
    <property type="evidence" value="ECO:0007669"/>
    <property type="project" value="TreeGrafter"/>
</dbReference>
<dbReference type="InterPro" id="IPR011184">
    <property type="entry name" value="DNA_mismatch_repair_Msh2"/>
</dbReference>
<keyword evidence="4" id="KW-0067">ATP-binding</keyword>
<dbReference type="InterPro" id="IPR027417">
    <property type="entry name" value="P-loop_NTPase"/>
</dbReference>
<feature type="domain" description="DNA mismatch repair proteins mutS family" evidence="10">
    <location>
        <begin position="521"/>
        <end position="537"/>
    </location>
</feature>
<organism evidence="11 12">
    <name type="scientific">Thanatephorus cucumeris (strain AG1-IB / isolate 7/3/14)</name>
    <name type="common">Lettuce bottom rot fungus</name>
    <name type="synonym">Rhizoctonia solani</name>
    <dbReference type="NCBI Taxonomy" id="1108050"/>
    <lineage>
        <taxon>Eukaryota</taxon>
        <taxon>Fungi</taxon>
        <taxon>Dikarya</taxon>
        <taxon>Basidiomycota</taxon>
        <taxon>Agaricomycotina</taxon>
        <taxon>Agaricomycetes</taxon>
        <taxon>Cantharellales</taxon>
        <taxon>Ceratobasidiaceae</taxon>
        <taxon>Rhizoctonia</taxon>
        <taxon>Rhizoctonia solani AG-1</taxon>
    </lineage>
</organism>
<dbReference type="SMART" id="SM00533">
    <property type="entry name" value="MUTSd"/>
    <property type="match status" value="1"/>
</dbReference>
<evidence type="ECO:0000256" key="7">
    <source>
        <dbReference type="ARBA" id="ARBA00025902"/>
    </source>
</evidence>
<dbReference type="InterPro" id="IPR007696">
    <property type="entry name" value="DNA_mismatch_repair_MutS_core"/>
</dbReference>
<evidence type="ECO:0000256" key="1">
    <source>
        <dbReference type="ARBA" id="ARBA00006271"/>
    </source>
</evidence>